<name>A0AA86PKG4_9EUKA</name>
<dbReference type="EMBL" id="CATOUU010000938">
    <property type="protein sequence ID" value="CAI9961238.1"/>
    <property type="molecule type" value="Genomic_DNA"/>
</dbReference>
<proteinExistence type="predicted"/>
<dbReference type="EMBL" id="CAXDID020000184">
    <property type="protein sequence ID" value="CAL6050277.1"/>
    <property type="molecule type" value="Genomic_DNA"/>
</dbReference>
<dbReference type="EMBL" id="CAXDID020000335">
    <property type="protein sequence ID" value="CAL6078595.1"/>
    <property type="molecule type" value="Genomic_DNA"/>
</dbReference>
<keyword evidence="9" id="KW-1185">Reference proteome</keyword>
<evidence type="ECO:0000313" key="7">
    <source>
        <dbReference type="EMBL" id="CAL6076922.1"/>
    </source>
</evidence>
<evidence type="ECO:0000313" key="4">
    <source>
        <dbReference type="EMBL" id="CAI9963904.1"/>
    </source>
</evidence>
<dbReference type="GO" id="GO:0007018">
    <property type="term" value="P:microtubule-based movement"/>
    <property type="evidence" value="ECO:0007669"/>
    <property type="project" value="TreeGrafter"/>
</dbReference>
<reference evidence="2" key="1">
    <citation type="submission" date="2023-06" db="EMBL/GenBank/DDBJ databases">
        <authorList>
            <person name="Kurt Z."/>
        </authorList>
    </citation>
    <scope>NUCLEOTIDE SEQUENCE</scope>
</reference>
<dbReference type="EMBL" id="CAXDID020000322">
    <property type="protein sequence ID" value="CAL6076922.1"/>
    <property type="molecule type" value="Genomic_DNA"/>
</dbReference>
<evidence type="ECO:0000313" key="1">
    <source>
        <dbReference type="EMBL" id="CAI9920918.1"/>
    </source>
</evidence>
<evidence type="ECO:0000313" key="9">
    <source>
        <dbReference type="Proteomes" id="UP001642409"/>
    </source>
</evidence>
<dbReference type="EMBL" id="CATOUU010000205">
    <property type="protein sequence ID" value="CAI9920918.1"/>
    <property type="molecule type" value="Genomic_DNA"/>
</dbReference>
<evidence type="ECO:0000313" key="6">
    <source>
        <dbReference type="EMBL" id="CAL6063034.1"/>
    </source>
</evidence>
<evidence type="ECO:0000313" key="2">
    <source>
        <dbReference type="EMBL" id="CAI9939907.1"/>
    </source>
</evidence>
<dbReference type="InterPro" id="IPR005334">
    <property type="entry name" value="Tctex-1-like"/>
</dbReference>
<comment type="caution">
    <text evidence="2">The sequence shown here is derived from an EMBL/GenBank/DDBJ whole genome shotgun (WGS) entry which is preliminary data.</text>
</comment>
<evidence type="ECO:0000313" key="3">
    <source>
        <dbReference type="EMBL" id="CAI9961238.1"/>
    </source>
</evidence>
<dbReference type="EMBL" id="CATOUU010000971">
    <property type="protein sequence ID" value="CAI9963904.1"/>
    <property type="molecule type" value="Genomic_DNA"/>
</dbReference>
<dbReference type="GO" id="GO:0005868">
    <property type="term" value="C:cytoplasmic dynein complex"/>
    <property type="evidence" value="ECO:0007669"/>
    <property type="project" value="TreeGrafter"/>
</dbReference>
<gene>
    <name evidence="2" type="ORF">HINF_LOCUS27552</name>
    <name evidence="5" type="ORF">HINF_LOCUS43809</name>
    <name evidence="3" type="ORF">HINF_LOCUS48883</name>
    <name evidence="6" type="ORF">HINF_LOCUS50599</name>
    <name evidence="4" type="ORF">HINF_LOCUS51549</name>
    <name evidence="7" type="ORF">HINF_LOCUS57923</name>
    <name evidence="8" type="ORF">HINF_LOCUS58979</name>
    <name evidence="1" type="ORF">HINF_LOCUS8563</name>
</gene>
<evidence type="ECO:0000313" key="8">
    <source>
        <dbReference type="EMBL" id="CAL6078595.1"/>
    </source>
</evidence>
<dbReference type="AlphaFoldDB" id="A0AA86PKG4"/>
<dbReference type="Gene3D" id="3.30.1140.40">
    <property type="entry name" value="Tctex-1"/>
    <property type="match status" value="1"/>
</dbReference>
<dbReference type="CDD" id="cd21459">
    <property type="entry name" value="DLC-like_TCTEX1D2"/>
    <property type="match status" value="1"/>
</dbReference>
<reference evidence="5 9" key="2">
    <citation type="submission" date="2024-07" db="EMBL/GenBank/DDBJ databases">
        <authorList>
            <person name="Akdeniz Z."/>
        </authorList>
    </citation>
    <scope>NUCLEOTIDE SEQUENCE [LARGE SCALE GENOMIC DNA]</scope>
</reference>
<protein>
    <submittedName>
        <fullName evidence="2">Dynein light chain</fullName>
    </submittedName>
    <submittedName>
        <fullName evidence="5">Dynein_light chain</fullName>
    </submittedName>
</protein>
<dbReference type="EMBL" id="CATOUU010000669">
    <property type="protein sequence ID" value="CAI9939907.1"/>
    <property type="molecule type" value="Genomic_DNA"/>
</dbReference>
<dbReference type="GO" id="GO:0045505">
    <property type="term" value="F:dynein intermediate chain binding"/>
    <property type="evidence" value="ECO:0007669"/>
    <property type="project" value="TreeGrafter"/>
</dbReference>
<dbReference type="PANTHER" id="PTHR21255:SF7">
    <property type="entry name" value="DYNEIN LIGHT CHAIN TCTEX-TYPE PROTEIN 2B"/>
    <property type="match status" value="1"/>
</dbReference>
<dbReference type="Proteomes" id="UP001642409">
    <property type="component" value="Unassembled WGS sequence"/>
</dbReference>
<evidence type="ECO:0000313" key="5">
    <source>
        <dbReference type="EMBL" id="CAL6050277.1"/>
    </source>
</evidence>
<dbReference type="Pfam" id="PF03645">
    <property type="entry name" value="Tctex-1"/>
    <property type="match status" value="1"/>
</dbReference>
<sequence>MEVKTEIYEVPRPSAPVKRFDTTYAYKEMKAVVDKKLEKKTYETEEASKMSKELADEIRNKMRINLAARYKIFTVVSLFSQKGQGLRQCSRCYFDPETDYEVTYIYQNQDLICIATVYAVYYY</sequence>
<dbReference type="GO" id="GO:0005737">
    <property type="term" value="C:cytoplasm"/>
    <property type="evidence" value="ECO:0007669"/>
    <property type="project" value="TreeGrafter"/>
</dbReference>
<dbReference type="InterPro" id="IPR038586">
    <property type="entry name" value="Tctex-1-like_sf"/>
</dbReference>
<organism evidence="2">
    <name type="scientific">Hexamita inflata</name>
    <dbReference type="NCBI Taxonomy" id="28002"/>
    <lineage>
        <taxon>Eukaryota</taxon>
        <taxon>Metamonada</taxon>
        <taxon>Diplomonadida</taxon>
        <taxon>Hexamitidae</taxon>
        <taxon>Hexamitinae</taxon>
        <taxon>Hexamita</taxon>
    </lineage>
</organism>
<dbReference type="PANTHER" id="PTHR21255">
    <property type="entry name" value="T-COMPLEX-ASSOCIATED-TESTIS-EXPRESSED 1/ DYNEIN LIGHT CHAIN"/>
    <property type="match status" value="1"/>
</dbReference>
<dbReference type="EMBL" id="CAXDID020000243">
    <property type="protein sequence ID" value="CAL6063034.1"/>
    <property type="molecule type" value="Genomic_DNA"/>
</dbReference>
<accession>A0AA86PKG4</accession>